<dbReference type="InterPro" id="IPR013740">
    <property type="entry name" value="Redoxin"/>
</dbReference>
<feature type="domain" description="Thioredoxin" evidence="5">
    <location>
        <begin position="35"/>
        <end position="171"/>
    </location>
</feature>
<keyword evidence="7" id="KW-1185">Reference proteome</keyword>
<accession>A0A975ITM7</accession>
<dbReference type="PANTHER" id="PTHR42852">
    <property type="entry name" value="THIOL:DISULFIDE INTERCHANGE PROTEIN DSBE"/>
    <property type="match status" value="1"/>
</dbReference>
<protein>
    <submittedName>
        <fullName evidence="6">Redoxin family protein</fullName>
    </submittedName>
</protein>
<dbReference type="InterPro" id="IPR036249">
    <property type="entry name" value="Thioredoxin-like_sf"/>
</dbReference>
<sequence length="173" mass="18483">MKRWIAFLPLAALLVLGGLFAAYGLRHDPRYIPNARVGQAMPDAVLPPLSGGAPVRLSSVVQPATLVNFYASWCAPCIQEEPTLMALKAEGVRIVGVAWKDDPQKTRAHLAQHGDPYALTLVDRDGRTGVDFGVSGVPETYLIGADGKILAKVAEPLTADSAEQLLERSGGKR</sequence>
<evidence type="ECO:0000256" key="2">
    <source>
        <dbReference type="ARBA" id="ARBA00022748"/>
    </source>
</evidence>
<reference evidence="6" key="1">
    <citation type="submission" date="2021-04" db="EMBL/GenBank/DDBJ databases">
        <title>The complete genome sequence of Caulobacter sp. S6.</title>
        <authorList>
            <person name="Tang Y."/>
            <person name="Ouyang W."/>
            <person name="Liu Q."/>
            <person name="Huang B."/>
            <person name="Guo Z."/>
            <person name="Lei P."/>
        </authorList>
    </citation>
    <scope>NUCLEOTIDE SEQUENCE</scope>
    <source>
        <strain evidence="6">S6</strain>
    </source>
</reference>
<evidence type="ECO:0000313" key="6">
    <source>
        <dbReference type="EMBL" id="QUD87032.1"/>
    </source>
</evidence>
<dbReference type="RefSeq" id="WP_211937084.1">
    <property type="nucleotide sequence ID" value="NZ_CP073078.1"/>
</dbReference>
<keyword evidence="3" id="KW-1015">Disulfide bond</keyword>
<gene>
    <name evidence="6" type="ORF">KCG34_18450</name>
</gene>
<dbReference type="AlphaFoldDB" id="A0A975ITM7"/>
<proteinExistence type="predicted"/>
<dbReference type="Proteomes" id="UP000676409">
    <property type="component" value="Chromosome"/>
</dbReference>
<dbReference type="Pfam" id="PF08534">
    <property type="entry name" value="Redoxin"/>
    <property type="match status" value="1"/>
</dbReference>
<evidence type="ECO:0000256" key="3">
    <source>
        <dbReference type="ARBA" id="ARBA00023157"/>
    </source>
</evidence>
<evidence type="ECO:0000256" key="4">
    <source>
        <dbReference type="ARBA" id="ARBA00023284"/>
    </source>
</evidence>
<dbReference type="GO" id="GO:0017004">
    <property type="term" value="P:cytochrome complex assembly"/>
    <property type="evidence" value="ECO:0007669"/>
    <property type="project" value="UniProtKB-KW"/>
</dbReference>
<evidence type="ECO:0000259" key="5">
    <source>
        <dbReference type="PROSITE" id="PS51352"/>
    </source>
</evidence>
<evidence type="ECO:0000313" key="7">
    <source>
        <dbReference type="Proteomes" id="UP000676409"/>
    </source>
</evidence>
<keyword evidence="4" id="KW-0676">Redox-active center</keyword>
<dbReference type="PANTHER" id="PTHR42852:SF6">
    <property type="entry name" value="THIOL:DISULFIDE INTERCHANGE PROTEIN DSBE"/>
    <property type="match status" value="1"/>
</dbReference>
<dbReference type="Gene3D" id="3.40.30.10">
    <property type="entry name" value="Glutaredoxin"/>
    <property type="match status" value="1"/>
</dbReference>
<dbReference type="GO" id="GO:0016491">
    <property type="term" value="F:oxidoreductase activity"/>
    <property type="evidence" value="ECO:0007669"/>
    <property type="project" value="InterPro"/>
</dbReference>
<organism evidence="6 7">
    <name type="scientific">Phenylobacterium montanum</name>
    <dbReference type="NCBI Taxonomy" id="2823693"/>
    <lineage>
        <taxon>Bacteria</taxon>
        <taxon>Pseudomonadati</taxon>
        <taxon>Pseudomonadota</taxon>
        <taxon>Alphaproteobacteria</taxon>
        <taxon>Caulobacterales</taxon>
        <taxon>Caulobacteraceae</taxon>
        <taxon>Phenylobacterium</taxon>
    </lineage>
</organism>
<comment type="subcellular location">
    <subcellularLocation>
        <location evidence="1">Cell envelope</location>
    </subcellularLocation>
</comment>
<name>A0A975ITM7_9CAUL</name>
<dbReference type="GO" id="GO:0030313">
    <property type="term" value="C:cell envelope"/>
    <property type="evidence" value="ECO:0007669"/>
    <property type="project" value="UniProtKB-SubCell"/>
</dbReference>
<keyword evidence="2" id="KW-0201">Cytochrome c-type biogenesis</keyword>
<dbReference type="EMBL" id="CP073078">
    <property type="protein sequence ID" value="QUD87032.1"/>
    <property type="molecule type" value="Genomic_DNA"/>
</dbReference>
<dbReference type="KEGG" id="caul:KCG34_18450"/>
<evidence type="ECO:0000256" key="1">
    <source>
        <dbReference type="ARBA" id="ARBA00004196"/>
    </source>
</evidence>
<dbReference type="SUPFAM" id="SSF52833">
    <property type="entry name" value="Thioredoxin-like"/>
    <property type="match status" value="1"/>
</dbReference>
<dbReference type="PROSITE" id="PS51352">
    <property type="entry name" value="THIOREDOXIN_2"/>
    <property type="match status" value="1"/>
</dbReference>
<dbReference type="InterPro" id="IPR050553">
    <property type="entry name" value="Thioredoxin_ResA/DsbE_sf"/>
</dbReference>
<dbReference type="InterPro" id="IPR013766">
    <property type="entry name" value="Thioredoxin_domain"/>
</dbReference>